<name>A0ACB7P7V9_9PEZI</name>
<keyword evidence="2" id="KW-1185">Reference proteome</keyword>
<evidence type="ECO:0000313" key="1">
    <source>
        <dbReference type="EMBL" id="KAH6628385.1"/>
    </source>
</evidence>
<gene>
    <name evidence="1" type="ORF">F5144DRAFT_594424</name>
</gene>
<sequence length="738" mass="81687">MSAPSPGNPVQPRRSALKMDGDSERAPPSSAPVKGWYFPLLLVTSPAVCFTPSASAWQNWQEAISHLPKPIRVALETRSLIAQETQPALAIPIAEPQPSSPDESLVKKQFSAGVAKRLSGRPPLSTTPSRSSGLSQFSMESGPDSAPVTPAASAEDPQSHQPHSHHRHRLDLGTERLLSQVAEWLEREKTKKKNQGSRRPHLRRRSPPSNVDIPTPAPGRARADSIESDSSEVSLDRLQRILDDNATALGLNSLSQLVSRFGRRHRRKSSSKTFARTASSDTEWFDGDVVVPGCDAVLDNSKTLAYTGGKAGADDSASISSRKEEKERQNWTTFKNEIIRIAHTLRLKGWKRVPLDSGESISVERLSGALTNAVYVVSPPSDSLLPREPGKKQPGKVLLRIYGPQVEHLIDRENELGVLRRLARKKIGPRLLGTFQNGRFEQYLNATALTPGSMREPETSRQIAKRMRELHDGVELLGEERDQGPGVWKNWDKWLNQVEKTVLFLDRQILSNSQNLPAAHGFVCGVQWPVFKALVDKYRRHLEAHYGNAKNMRDKLVFAHNDTQYGNILRVRPDDQKSPLLQPANEHKQLVVIDFDSIVEFMLDARVPAGGWKEEERKGEEAVSGRVEALLEETRLWRTANSAQWVAWGIVQAKVPGLEGAGGEGGAGEVEVEGGVEKGGEAANGETESEDDAEEEFDYLAYAQERALFFLGDCVLLGLVKAEELGEEVRSRIKLVEY</sequence>
<reference evidence="1 2" key="1">
    <citation type="journal article" date="2021" name="Nat. Commun.">
        <title>Genetic determinants of endophytism in the Arabidopsis root mycobiome.</title>
        <authorList>
            <person name="Mesny F."/>
            <person name="Miyauchi S."/>
            <person name="Thiergart T."/>
            <person name="Pickel B."/>
            <person name="Atanasova L."/>
            <person name="Karlsson M."/>
            <person name="Huettel B."/>
            <person name="Barry K.W."/>
            <person name="Haridas S."/>
            <person name="Chen C."/>
            <person name="Bauer D."/>
            <person name="Andreopoulos W."/>
            <person name="Pangilinan J."/>
            <person name="LaButti K."/>
            <person name="Riley R."/>
            <person name="Lipzen A."/>
            <person name="Clum A."/>
            <person name="Drula E."/>
            <person name="Henrissat B."/>
            <person name="Kohler A."/>
            <person name="Grigoriev I.V."/>
            <person name="Martin F.M."/>
            <person name="Hacquard S."/>
        </authorList>
    </citation>
    <scope>NUCLEOTIDE SEQUENCE [LARGE SCALE GENOMIC DNA]</scope>
    <source>
        <strain evidence="1 2">MPI-SDFR-AT-0079</strain>
    </source>
</reference>
<evidence type="ECO:0000313" key="2">
    <source>
        <dbReference type="Proteomes" id="UP000724584"/>
    </source>
</evidence>
<dbReference type="Proteomes" id="UP000724584">
    <property type="component" value="Unassembled WGS sequence"/>
</dbReference>
<dbReference type="EMBL" id="JAGIZQ010000005">
    <property type="protein sequence ID" value="KAH6628385.1"/>
    <property type="molecule type" value="Genomic_DNA"/>
</dbReference>
<protein>
    <submittedName>
        <fullName evidence="1">Kinase-like domain-containing protein</fullName>
    </submittedName>
</protein>
<accession>A0ACB7P7V9</accession>
<organism evidence="1 2">
    <name type="scientific">Chaetomium tenue</name>
    <dbReference type="NCBI Taxonomy" id="1854479"/>
    <lineage>
        <taxon>Eukaryota</taxon>
        <taxon>Fungi</taxon>
        <taxon>Dikarya</taxon>
        <taxon>Ascomycota</taxon>
        <taxon>Pezizomycotina</taxon>
        <taxon>Sordariomycetes</taxon>
        <taxon>Sordariomycetidae</taxon>
        <taxon>Sordariales</taxon>
        <taxon>Chaetomiaceae</taxon>
        <taxon>Chaetomium</taxon>
    </lineage>
</organism>
<proteinExistence type="predicted"/>
<comment type="caution">
    <text evidence="1">The sequence shown here is derived from an EMBL/GenBank/DDBJ whole genome shotgun (WGS) entry which is preliminary data.</text>
</comment>